<comment type="caution">
    <text evidence="9">The sequence shown here is derived from an EMBL/GenBank/DDBJ whole genome shotgun (WGS) entry which is preliminary data.</text>
</comment>
<feature type="transmembrane region" description="Helical" evidence="7">
    <location>
        <begin position="187"/>
        <end position="212"/>
    </location>
</feature>
<dbReference type="CDD" id="cd06261">
    <property type="entry name" value="TM_PBP2"/>
    <property type="match status" value="1"/>
</dbReference>
<dbReference type="InterPro" id="IPR035906">
    <property type="entry name" value="MetI-like_sf"/>
</dbReference>
<reference evidence="9" key="1">
    <citation type="submission" date="2020-10" db="EMBL/GenBank/DDBJ databases">
        <authorList>
            <person name="Gilroy R."/>
        </authorList>
    </citation>
    <scope>NUCLEOTIDE SEQUENCE</scope>
    <source>
        <strain evidence="9">CHK190-19873</strain>
    </source>
</reference>
<dbReference type="GO" id="GO:0055085">
    <property type="term" value="P:transmembrane transport"/>
    <property type="evidence" value="ECO:0007669"/>
    <property type="project" value="InterPro"/>
</dbReference>
<evidence type="ECO:0000313" key="9">
    <source>
        <dbReference type="EMBL" id="HIS30296.1"/>
    </source>
</evidence>
<dbReference type="SUPFAM" id="SSF161098">
    <property type="entry name" value="MetI-like"/>
    <property type="match status" value="1"/>
</dbReference>
<comment type="similarity">
    <text evidence="7">Belongs to the binding-protein-dependent transport system permease family.</text>
</comment>
<feature type="transmembrane region" description="Helical" evidence="7">
    <location>
        <begin position="147"/>
        <end position="166"/>
    </location>
</feature>
<keyword evidence="4 7" id="KW-0812">Transmembrane</keyword>
<keyword evidence="6 7" id="KW-0472">Membrane</keyword>
<feature type="transmembrane region" description="Helical" evidence="7">
    <location>
        <begin position="12"/>
        <end position="34"/>
    </location>
</feature>
<evidence type="ECO:0000256" key="2">
    <source>
        <dbReference type="ARBA" id="ARBA00022448"/>
    </source>
</evidence>
<evidence type="ECO:0000256" key="6">
    <source>
        <dbReference type="ARBA" id="ARBA00023136"/>
    </source>
</evidence>
<keyword evidence="5 7" id="KW-1133">Transmembrane helix</keyword>
<dbReference type="PANTHER" id="PTHR43744:SF6">
    <property type="entry name" value="ABC TRANSPORTER PERMEASE PROTEIN YESQ-RELATED"/>
    <property type="match status" value="1"/>
</dbReference>
<dbReference type="PROSITE" id="PS50928">
    <property type="entry name" value="ABC_TM1"/>
    <property type="match status" value="1"/>
</dbReference>
<dbReference type="AlphaFoldDB" id="A0A9D1ERA6"/>
<dbReference type="Pfam" id="PF00528">
    <property type="entry name" value="BPD_transp_1"/>
    <property type="match status" value="1"/>
</dbReference>
<sequence>MNLKAKKNIRTTIYHLFVIAFGLLMIYPVIWMVISSFKMKSEILGSNAPFFPSEWVWQNYPDGWQGAGEYTFATYFKNSIIISVLSTLGTVISSAMVSYALARVKFKGRKFWFLCMIMTMLLPGQVLMIPQYIIWNNLNLVGTFVPMILPKFLGVPFFIYMMMQFIKGLPKELDEAAMIDGCNRYQIFSRIILPLLGPSIITTVVIQFYWVWDDYMGPLLYLTKPGLYTVSYAIKNFADVQGTNFGPMFAMSTLSLIPVFLLFLFFNRYLMEGVTAGSVKG</sequence>
<evidence type="ECO:0000256" key="7">
    <source>
        <dbReference type="RuleBase" id="RU363032"/>
    </source>
</evidence>
<dbReference type="Gene3D" id="1.10.3720.10">
    <property type="entry name" value="MetI-like"/>
    <property type="match status" value="1"/>
</dbReference>
<feature type="transmembrane region" description="Helical" evidence="7">
    <location>
        <begin position="111"/>
        <end position="135"/>
    </location>
</feature>
<evidence type="ECO:0000256" key="4">
    <source>
        <dbReference type="ARBA" id="ARBA00022692"/>
    </source>
</evidence>
<accession>A0A9D1ERA6</accession>
<organism evidence="9 10">
    <name type="scientific">Candidatus Limivivens intestinipullorum</name>
    <dbReference type="NCBI Taxonomy" id="2840858"/>
    <lineage>
        <taxon>Bacteria</taxon>
        <taxon>Bacillati</taxon>
        <taxon>Bacillota</taxon>
        <taxon>Clostridia</taxon>
        <taxon>Lachnospirales</taxon>
        <taxon>Lachnospiraceae</taxon>
        <taxon>Lachnospiraceae incertae sedis</taxon>
        <taxon>Candidatus Limivivens</taxon>
    </lineage>
</organism>
<feature type="transmembrane region" description="Helical" evidence="7">
    <location>
        <begin position="80"/>
        <end position="102"/>
    </location>
</feature>
<evidence type="ECO:0000256" key="3">
    <source>
        <dbReference type="ARBA" id="ARBA00022475"/>
    </source>
</evidence>
<proteinExistence type="inferred from homology"/>
<keyword evidence="2 7" id="KW-0813">Transport</keyword>
<dbReference type="Proteomes" id="UP000823935">
    <property type="component" value="Unassembled WGS sequence"/>
</dbReference>
<name>A0A9D1ERA6_9FIRM</name>
<feature type="transmembrane region" description="Helical" evidence="7">
    <location>
        <begin position="245"/>
        <end position="266"/>
    </location>
</feature>
<evidence type="ECO:0000313" key="10">
    <source>
        <dbReference type="Proteomes" id="UP000823935"/>
    </source>
</evidence>
<reference evidence="9" key="2">
    <citation type="journal article" date="2021" name="PeerJ">
        <title>Extensive microbial diversity within the chicken gut microbiome revealed by metagenomics and culture.</title>
        <authorList>
            <person name="Gilroy R."/>
            <person name="Ravi A."/>
            <person name="Getino M."/>
            <person name="Pursley I."/>
            <person name="Horton D.L."/>
            <person name="Alikhan N.F."/>
            <person name="Baker D."/>
            <person name="Gharbi K."/>
            <person name="Hall N."/>
            <person name="Watson M."/>
            <person name="Adriaenssens E.M."/>
            <person name="Foster-Nyarko E."/>
            <person name="Jarju S."/>
            <person name="Secka A."/>
            <person name="Antonio M."/>
            <person name="Oren A."/>
            <person name="Chaudhuri R.R."/>
            <person name="La Ragione R."/>
            <person name="Hildebrand F."/>
            <person name="Pallen M.J."/>
        </authorList>
    </citation>
    <scope>NUCLEOTIDE SEQUENCE</scope>
    <source>
        <strain evidence="9">CHK190-19873</strain>
    </source>
</reference>
<dbReference type="InterPro" id="IPR000515">
    <property type="entry name" value="MetI-like"/>
</dbReference>
<comment type="subcellular location">
    <subcellularLocation>
        <location evidence="1 7">Cell membrane</location>
        <topology evidence="1 7">Multi-pass membrane protein</topology>
    </subcellularLocation>
</comment>
<dbReference type="GO" id="GO:0005886">
    <property type="term" value="C:plasma membrane"/>
    <property type="evidence" value="ECO:0007669"/>
    <property type="project" value="UniProtKB-SubCell"/>
</dbReference>
<evidence type="ECO:0000259" key="8">
    <source>
        <dbReference type="PROSITE" id="PS50928"/>
    </source>
</evidence>
<dbReference type="PANTHER" id="PTHR43744">
    <property type="entry name" value="ABC TRANSPORTER PERMEASE PROTEIN MG189-RELATED-RELATED"/>
    <property type="match status" value="1"/>
</dbReference>
<evidence type="ECO:0000256" key="5">
    <source>
        <dbReference type="ARBA" id="ARBA00022989"/>
    </source>
</evidence>
<gene>
    <name evidence="9" type="ORF">IAB44_01920</name>
</gene>
<protein>
    <submittedName>
        <fullName evidence="9">Carbohydrate ABC transporter permease</fullName>
    </submittedName>
</protein>
<feature type="domain" description="ABC transmembrane type-1" evidence="8">
    <location>
        <begin position="76"/>
        <end position="266"/>
    </location>
</feature>
<keyword evidence="3" id="KW-1003">Cell membrane</keyword>
<evidence type="ECO:0000256" key="1">
    <source>
        <dbReference type="ARBA" id="ARBA00004651"/>
    </source>
</evidence>
<dbReference type="EMBL" id="DVIQ01000012">
    <property type="protein sequence ID" value="HIS30296.1"/>
    <property type="molecule type" value="Genomic_DNA"/>
</dbReference>